<dbReference type="Pfam" id="PF03641">
    <property type="entry name" value="Lysine_decarbox"/>
    <property type="match status" value="2"/>
</dbReference>
<dbReference type="SUPFAM" id="SSF102405">
    <property type="entry name" value="MCP/YpsA-like"/>
    <property type="match status" value="2"/>
</dbReference>
<dbReference type="STRING" id="1798683.A3C90_03785"/>
<name>A0A1F6MPH2_9BACT</name>
<dbReference type="GO" id="GO:0005829">
    <property type="term" value="C:cytosol"/>
    <property type="evidence" value="ECO:0007669"/>
    <property type="project" value="TreeGrafter"/>
</dbReference>
<dbReference type="InterPro" id="IPR052341">
    <property type="entry name" value="LOG_family_nucleotidases"/>
</dbReference>
<dbReference type="PANTHER" id="PTHR43393">
    <property type="entry name" value="CYTOKININ RIBOSIDE 5'-MONOPHOSPHATE PHOSPHORIBOHYDROLASE"/>
    <property type="match status" value="1"/>
</dbReference>
<proteinExistence type="predicted"/>
<dbReference type="AlphaFoldDB" id="A0A1F6MPH2"/>
<dbReference type="Gene3D" id="3.40.50.450">
    <property type="match status" value="2"/>
</dbReference>
<reference evidence="1 2" key="1">
    <citation type="journal article" date="2016" name="Nat. Commun.">
        <title>Thousands of microbial genomes shed light on interconnected biogeochemical processes in an aquifer system.</title>
        <authorList>
            <person name="Anantharaman K."/>
            <person name="Brown C.T."/>
            <person name="Hug L.A."/>
            <person name="Sharon I."/>
            <person name="Castelle C.J."/>
            <person name="Probst A.J."/>
            <person name="Thomas B.C."/>
            <person name="Singh A."/>
            <person name="Wilkins M.J."/>
            <person name="Karaoz U."/>
            <person name="Brodie E.L."/>
            <person name="Williams K.H."/>
            <person name="Hubbard S.S."/>
            <person name="Banfield J.F."/>
        </authorList>
    </citation>
    <scope>NUCLEOTIDE SEQUENCE [LARGE SCALE GENOMIC DNA]</scope>
</reference>
<gene>
    <name evidence="1" type="ORF">A3C90_03785</name>
</gene>
<evidence type="ECO:0008006" key="3">
    <source>
        <dbReference type="Google" id="ProtNLM"/>
    </source>
</evidence>
<dbReference type="Proteomes" id="UP000177457">
    <property type="component" value="Unassembled WGS sequence"/>
</dbReference>
<sequence length="450" mass="51003">MSKDNHKQRESSSAVDFSYRLNETGEYREAWRIFRIMAEFVEGYQFLRQFEKEVTILGSARLAQGSKYYNIAYELGKLLGANGYATITGGGPSIMEAANKGATESGGESVGLNIQLPFEQRINPYVKKSTAFYYFFTRKVMLTSPAHGFVFFPGGYGTMDEFFEVADMIELGKMHKMPVVLVGGEYWRPLMKFMEEQCAGYGCIPSDETSKWHLVETAQEAFEIIQTNKPDPHFCELHPNNFHCEKNLDWKIFRIMAELVEGFEFLTGLVEDVTVLGTKSIKPDSPYYLAAYHLGRRLAEEKFTVVTGGASGVAEAANKGALEVGGKSLGIGMEVNKKARINPYVTKSIIFRYPFTRKVIVTAPSKAFVCFPGGLGTMHHFFEVLTLIETKKMQKVPVLLYDKKYWQPLKDVIDELFVKKFKTIGPADAEIFQIVDDEEEMVRIIKEFRK</sequence>
<comment type="caution">
    <text evidence="1">The sequence shown here is derived from an EMBL/GenBank/DDBJ whole genome shotgun (WGS) entry which is preliminary data.</text>
</comment>
<protein>
    <recommendedName>
        <fullName evidence="3">Cytokinin riboside 5'-monophosphate phosphoribohydrolase</fullName>
    </recommendedName>
</protein>
<dbReference type="GO" id="GO:0009691">
    <property type="term" value="P:cytokinin biosynthetic process"/>
    <property type="evidence" value="ECO:0007669"/>
    <property type="project" value="InterPro"/>
</dbReference>
<dbReference type="GO" id="GO:0016787">
    <property type="term" value="F:hydrolase activity"/>
    <property type="evidence" value="ECO:0007669"/>
    <property type="project" value="InterPro"/>
</dbReference>
<evidence type="ECO:0000313" key="1">
    <source>
        <dbReference type="EMBL" id="OGH73440.1"/>
    </source>
</evidence>
<dbReference type="InterPro" id="IPR005269">
    <property type="entry name" value="LOG"/>
</dbReference>
<dbReference type="EMBL" id="MFQE01000026">
    <property type="protein sequence ID" value="OGH73440.1"/>
    <property type="molecule type" value="Genomic_DNA"/>
</dbReference>
<organism evidence="1 2">
    <name type="scientific">Candidatus Magasanikbacteria bacterium RIFCSPHIGHO2_02_FULL_51_14</name>
    <dbReference type="NCBI Taxonomy" id="1798683"/>
    <lineage>
        <taxon>Bacteria</taxon>
        <taxon>Candidatus Magasanikiibacteriota</taxon>
    </lineage>
</organism>
<evidence type="ECO:0000313" key="2">
    <source>
        <dbReference type="Proteomes" id="UP000177457"/>
    </source>
</evidence>
<dbReference type="NCBIfam" id="TIGR00730">
    <property type="entry name" value="Rossman fold protein, TIGR00730 family"/>
    <property type="match status" value="2"/>
</dbReference>
<dbReference type="PANTHER" id="PTHR43393:SF3">
    <property type="entry name" value="LYSINE DECARBOXYLASE-LIKE PROTEIN"/>
    <property type="match status" value="1"/>
</dbReference>
<dbReference type="InterPro" id="IPR031100">
    <property type="entry name" value="LOG_fam"/>
</dbReference>
<accession>A0A1F6MPH2</accession>